<sequence length="422" mass="47487">MKNHSFGGIPRKIAARPRSLALLAVIALLGLFFTLRDAPASFIAVRSDDQASEADRLSKPKIDQNGNEINDDPYFTQTEIQRSFEEPDFALLSSKQPHEIGCDVPVKWTWNGTTVEGLGPRAEDGVPEEDTGVLLFLGVFSAAQSAGKTYEEMKRRRDMYFILGLPTRGPHATHPEAIARARTMRLLAEEAEEHQDIVILDMEDNIDSGKTWKYYEWVAKEYGGEGRVKGRPRFVLKADDDTILVMPNLIQAFKDLDCAKNVYWGTSAGRSKYFGDYFRGLAYGMSWPLVSWIGSAPLPLAHITKIEDARTGQWLRSLDPKVDPIIRYDLGWNMGDWNQLDVGVRTVGLPPSDWLKWDEWVSEQQNRILEVWREAGRPYEAGHGVDLATAVESGKRVPEGVIKEHERQKELGWDVAGNIDAS</sequence>
<gene>
    <name evidence="1" type="ORF">QFC22_001801</name>
</gene>
<comment type="caution">
    <text evidence="1">The sequence shown here is derived from an EMBL/GenBank/DDBJ whole genome shotgun (WGS) entry which is preliminary data.</text>
</comment>
<accession>A0ACC2XEB4</accession>
<keyword evidence="2" id="KW-1185">Reference proteome</keyword>
<dbReference type="EMBL" id="JASBWU010000004">
    <property type="protein sequence ID" value="KAJ9122379.1"/>
    <property type="molecule type" value="Genomic_DNA"/>
</dbReference>
<organism evidence="1 2">
    <name type="scientific">Naganishia vaughanmartiniae</name>
    <dbReference type="NCBI Taxonomy" id="1424756"/>
    <lineage>
        <taxon>Eukaryota</taxon>
        <taxon>Fungi</taxon>
        <taxon>Dikarya</taxon>
        <taxon>Basidiomycota</taxon>
        <taxon>Agaricomycotina</taxon>
        <taxon>Tremellomycetes</taxon>
        <taxon>Filobasidiales</taxon>
        <taxon>Filobasidiaceae</taxon>
        <taxon>Naganishia</taxon>
    </lineage>
</organism>
<dbReference type="Proteomes" id="UP001243375">
    <property type="component" value="Unassembled WGS sequence"/>
</dbReference>
<evidence type="ECO:0000313" key="2">
    <source>
        <dbReference type="Proteomes" id="UP001243375"/>
    </source>
</evidence>
<reference evidence="1" key="1">
    <citation type="submission" date="2023-04" db="EMBL/GenBank/DDBJ databases">
        <title>Draft Genome sequencing of Naganishia species isolated from polar environments using Oxford Nanopore Technology.</title>
        <authorList>
            <person name="Leo P."/>
            <person name="Venkateswaran K."/>
        </authorList>
    </citation>
    <scope>NUCLEOTIDE SEQUENCE</scope>
    <source>
        <strain evidence="1">MNA-CCFEE 5425</strain>
    </source>
</reference>
<protein>
    <submittedName>
        <fullName evidence="1">Uncharacterized protein</fullName>
    </submittedName>
</protein>
<name>A0ACC2XEB4_9TREE</name>
<proteinExistence type="predicted"/>
<evidence type="ECO:0000313" key="1">
    <source>
        <dbReference type="EMBL" id="KAJ9122379.1"/>
    </source>
</evidence>